<keyword evidence="4" id="KW-0862">Zinc</keyword>
<evidence type="ECO:0000256" key="1">
    <source>
        <dbReference type="ARBA" id="ARBA00022723"/>
    </source>
</evidence>
<feature type="repeat" description="ANK" evidence="6">
    <location>
        <begin position="164"/>
        <end position="196"/>
    </location>
</feature>
<feature type="domain" description="RanBP2-type" evidence="7">
    <location>
        <begin position="255"/>
        <end position="274"/>
    </location>
</feature>
<dbReference type="OrthoDB" id="20727at2759"/>
<dbReference type="EMBL" id="CAMXCT030005423">
    <property type="protein sequence ID" value="CAL4799636.1"/>
    <property type="molecule type" value="Genomic_DNA"/>
</dbReference>
<dbReference type="AlphaFoldDB" id="A0A9P1DL61"/>
<proteinExistence type="predicted"/>
<keyword evidence="11" id="KW-1185">Reference proteome</keyword>
<evidence type="ECO:0000256" key="4">
    <source>
        <dbReference type="ARBA" id="ARBA00022833"/>
    </source>
</evidence>
<dbReference type="PROSITE" id="PS01358">
    <property type="entry name" value="ZF_RANBP2_1"/>
    <property type="match status" value="1"/>
</dbReference>
<gene>
    <name evidence="8" type="ORF">C1SCF055_LOCUS37395</name>
</gene>
<dbReference type="InterPro" id="IPR036770">
    <property type="entry name" value="Ankyrin_rpt-contain_sf"/>
</dbReference>
<name>A0A9P1DL61_9DINO</name>
<protein>
    <submittedName>
        <fullName evidence="10">Unconventional myosin-XVI (Myosin heavy chain myr 8) (Neuronal tyrosine-phosphorylated phosphoinositide-3-kinase adapter 3) (Unconventional myosin-16)</fullName>
    </submittedName>
</protein>
<keyword evidence="3" id="KW-0863">Zinc-finger</keyword>
<evidence type="ECO:0000259" key="7">
    <source>
        <dbReference type="PROSITE" id="PS01358"/>
    </source>
</evidence>
<dbReference type="InterPro" id="IPR001876">
    <property type="entry name" value="Znf_RanBP2"/>
</dbReference>
<keyword evidence="2" id="KW-0677">Repeat</keyword>
<keyword evidence="1" id="KW-0479">Metal-binding</keyword>
<dbReference type="InterPro" id="IPR013083">
    <property type="entry name" value="Znf_RING/FYVE/PHD"/>
</dbReference>
<dbReference type="EMBL" id="CAMXCT010005423">
    <property type="protein sequence ID" value="CAI4012324.1"/>
    <property type="molecule type" value="Genomic_DNA"/>
</dbReference>
<dbReference type="Gene3D" id="3.30.40.10">
    <property type="entry name" value="Zinc/RING finger domain, C3HC4 (zinc finger)"/>
    <property type="match status" value="1"/>
</dbReference>
<evidence type="ECO:0000256" key="5">
    <source>
        <dbReference type="ARBA" id="ARBA00023043"/>
    </source>
</evidence>
<accession>A0A9P1DL61</accession>
<dbReference type="Proteomes" id="UP001152797">
    <property type="component" value="Unassembled WGS sequence"/>
</dbReference>
<evidence type="ECO:0000256" key="6">
    <source>
        <dbReference type="PROSITE-ProRule" id="PRU00023"/>
    </source>
</evidence>
<dbReference type="Pfam" id="PF12796">
    <property type="entry name" value="Ank_2"/>
    <property type="match status" value="1"/>
</dbReference>
<evidence type="ECO:0000313" key="11">
    <source>
        <dbReference type="Proteomes" id="UP001152797"/>
    </source>
</evidence>
<dbReference type="InterPro" id="IPR002110">
    <property type="entry name" value="Ankyrin_rpt"/>
</dbReference>
<sequence length="292" mass="32095">MGDELKYCERCDHAVCRQCSVVLTASSGVFTEARNVESAPRTQDTLKCPAEHALESRQADQAYECDVCGVDIQMGDELKYCERCDHAVCRQCSNFMSDVNTDGPQADELDSQCSNLLEAAQRGHEGLVQQFLRADSQSVKSTVVEAYQILPGPCGNRNNLRLKMGRTALHEACANGHRKVVAQLIAASADVEAVDMVGWTPLHFAARGGDAMLVLMLLSANANCRHAKTHFGATPHDIAKTEGRSHLLSELQVEWTCRVCAKKNSLETENCTVCGRRKGHILRPNFELAFLD</sequence>
<dbReference type="Gene3D" id="1.25.40.20">
    <property type="entry name" value="Ankyrin repeat-containing domain"/>
    <property type="match status" value="1"/>
</dbReference>
<dbReference type="SUPFAM" id="SSF48403">
    <property type="entry name" value="Ankyrin repeat"/>
    <property type="match status" value="1"/>
</dbReference>
<comment type="caution">
    <text evidence="8">The sequence shown here is derived from an EMBL/GenBank/DDBJ whole genome shotgun (WGS) entry which is preliminary data.</text>
</comment>
<evidence type="ECO:0000256" key="2">
    <source>
        <dbReference type="ARBA" id="ARBA00022737"/>
    </source>
</evidence>
<reference evidence="9" key="2">
    <citation type="submission" date="2024-04" db="EMBL/GenBank/DDBJ databases">
        <authorList>
            <person name="Chen Y."/>
            <person name="Shah S."/>
            <person name="Dougan E. K."/>
            <person name="Thang M."/>
            <person name="Chan C."/>
        </authorList>
    </citation>
    <scope>NUCLEOTIDE SEQUENCE [LARGE SCALE GENOMIC DNA]</scope>
</reference>
<evidence type="ECO:0000313" key="9">
    <source>
        <dbReference type="EMBL" id="CAL1165699.1"/>
    </source>
</evidence>
<dbReference type="PANTHER" id="PTHR24171">
    <property type="entry name" value="ANKYRIN REPEAT DOMAIN-CONTAINING PROTEIN 39-RELATED"/>
    <property type="match status" value="1"/>
</dbReference>
<organism evidence="8">
    <name type="scientific">Cladocopium goreaui</name>
    <dbReference type="NCBI Taxonomy" id="2562237"/>
    <lineage>
        <taxon>Eukaryota</taxon>
        <taxon>Sar</taxon>
        <taxon>Alveolata</taxon>
        <taxon>Dinophyceae</taxon>
        <taxon>Suessiales</taxon>
        <taxon>Symbiodiniaceae</taxon>
        <taxon>Cladocopium</taxon>
    </lineage>
</organism>
<reference evidence="8" key="1">
    <citation type="submission" date="2022-10" db="EMBL/GenBank/DDBJ databases">
        <authorList>
            <person name="Chen Y."/>
            <person name="Dougan E. K."/>
            <person name="Chan C."/>
            <person name="Rhodes N."/>
            <person name="Thang M."/>
        </authorList>
    </citation>
    <scope>NUCLEOTIDE SEQUENCE</scope>
</reference>
<evidence type="ECO:0000313" key="10">
    <source>
        <dbReference type="EMBL" id="CAL4799636.1"/>
    </source>
</evidence>
<evidence type="ECO:0000256" key="3">
    <source>
        <dbReference type="ARBA" id="ARBA00022771"/>
    </source>
</evidence>
<dbReference type="SMART" id="SM00248">
    <property type="entry name" value="ANK"/>
    <property type="match status" value="3"/>
</dbReference>
<feature type="repeat" description="ANK" evidence="6">
    <location>
        <begin position="197"/>
        <end position="223"/>
    </location>
</feature>
<dbReference type="PROSITE" id="PS50088">
    <property type="entry name" value="ANK_REPEAT"/>
    <property type="match status" value="2"/>
</dbReference>
<dbReference type="EMBL" id="CAMXCT020005423">
    <property type="protein sequence ID" value="CAL1165699.1"/>
    <property type="molecule type" value="Genomic_DNA"/>
</dbReference>
<dbReference type="PROSITE" id="PS50297">
    <property type="entry name" value="ANK_REP_REGION"/>
    <property type="match status" value="2"/>
</dbReference>
<dbReference type="GO" id="GO:0008270">
    <property type="term" value="F:zinc ion binding"/>
    <property type="evidence" value="ECO:0007669"/>
    <property type="project" value="UniProtKB-KW"/>
</dbReference>
<evidence type="ECO:0000313" key="8">
    <source>
        <dbReference type="EMBL" id="CAI4012324.1"/>
    </source>
</evidence>
<keyword evidence="5 6" id="KW-0040">ANK repeat</keyword>